<dbReference type="PROSITE" id="PS51819">
    <property type="entry name" value="VOC"/>
    <property type="match status" value="1"/>
</dbReference>
<reference evidence="2" key="1">
    <citation type="journal article" date="2014" name="Int. J. Syst. Evol. Microbiol.">
        <title>Complete genome sequence of Corynebacterium casei LMG S-19264T (=DSM 44701T), isolated from a smear-ripened cheese.</title>
        <authorList>
            <consortium name="US DOE Joint Genome Institute (JGI-PGF)"/>
            <person name="Walter F."/>
            <person name="Albersmeier A."/>
            <person name="Kalinowski J."/>
            <person name="Ruckert C."/>
        </authorList>
    </citation>
    <scope>NUCLEOTIDE SEQUENCE</scope>
    <source>
        <strain evidence="2">CGMCC 1.10998</strain>
    </source>
</reference>
<dbReference type="AlphaFoldDB" id="A0A916U8R4"/>
<accession>A0A916U8R4</accession>
<organism evidence="2 3">
    <name type="scientific">Undibacterium terreum</name>
    <dbReference type="NCBI Taxonomy" id="1224302"/>
    <lineage>
        <taxon>Bacteria</taxon>
        <taxon>Pseudomonadati</taxon>
        <taxon>Pseudomonadota</taxon>
        <taxon>Betaproteobacteria</taxon>
        <taxon>Burkholderiales</taxon>
        <taxon>Oxalobacteraceae</taxon>
        <taxon>Undibacterium</taxon>
    </lineage>
</organism>
<name>A0A916U8R4_9BURK</name>
<gene>
    <name evidence="2" type="ORF">GCM10011396_08660</name>
</gene>
<evidence type="ECO:0000259" key="1">
    <source>
        <dbReference type="PROSITE" id="PS51819"/>
    </source>
</evidence>
<feature type="domain" description="VOC" evidence="1">
    <location>
        <begin position="5"/>
        <end position="125"/>
    </location>
</feature>
<comment type="caution">
    <text evidence="2">The sequence shown here is derived from an EMBL/GenBank/DDBJ whole genome shotgun (WGS) entry which is preliminary data.</text>
</comment>
<sequence length="125" mass="13835">MLNDKSAIATVGVKDMQAAAAFYEGKLGLEKFATEGEEVTSYRSGKSIFNVYRSDYAGTNKATAVTWMVGDELDTIVSTLKSRGVVFEHYDLPEMKREGDIHIHGELRVVWFKDPDGNILTLVNG</sequence>
<dbReference type="InterPro" id="IPR004360">
    <property type="entry name" value="Glyas_Fos-R_dOase_dom"/>
</dbReference>
<dbReference type="InterPro" id="IPR029068">
    <property type="entry name" value="Glyas_Bleomycin-R_OHBP_Dase"/>
</dbReference>
<evidence type="ECO:0000313" key="3">
    <source>
        <dbReference type="Proteomes" id="UP000637423"/>
    </source>
</evidence>
<dbReference type="Pfam" id="PF00903">
    <property type="entry name" value="Glyoxalase"/>
    <property type="match status" value="1"/>
</dbReference>
<evidence type="ECO:0000313" key="2">
    <source>
        <dbReference type="EMBL" id="GGC64008.1"/>
    </source>
</evidence>
<dbReference type="SUPFAM" id="SSF54593">
    <property type="entry name" value="Glyoxalase/Bleomycin resistance protein/Dihydroxybiphenyl dioxygenase"/>
    <property type="match status" value="1"/>
</dbReference>
<dbReference type="Gene3D" id="3.10.180.10">
    <property type="entry name" value="2,3-Dihydroxybiphenyl 1,2-Dioxygenase, domain 1"/>
    <property type="match status" value="1"/>
</dbReference>
<dbReference type="InterPro" id="IPR037523">
    <property type="entry name" value="VOC_core"/>
</dbReference>
<reference evidence="2" key="2">
    <citation type="submission" date="2020-09" db="EMBL/GenBank/DDBJ databases">
        <authorList>
            <person name="Sun Q."/>
            <person name="Zhou Y."/>
        </authorList>
    </citation>
    <scope>NUCLEOTIDE SEQUENCE</scope>
    <source>
        <strain evidence="2">CGMCC 1.10998</strain>
    </source>
</reference>
<keyword evidence="3" id="KW-1185">Reference proteome</keyword>
<dbReference type="Proteomes" id="UP000637423">
    <property type="component" value="Unassembled WGS sequence"/>
</dbReference>
<protein>
    <submittedName>
        <fullName evidence="2">Glyoxalase</fullName>
    </submittedName>
</protein>
<dbReference type="RefSeq" id="WP_188564724.1">
    <property type="nucleotide sequence ID" value="NZ_BMED01000001.1"/>
</dbReference>
<dbReference type="EMBL" id="BMED01000001">
    <property type="protein sequence ID" value="GGC64008.1"/>
    <property type="molecule type" value="Genomic_DNA"/>
</dbReference>
<proteinExistence type="predicted"/>